<dbReference type="KEGG" id="hat:RC74_03110"/>
<dbReference type="InterPro" id="IPR042258">
    <property type="entry name" value="DGOK_N"/>
</dbReference>
<evidence type="ECO:0000313" key="1">
    <source>
        <dbReference type="EMBL" id="AML50389.1"/>
    </source>
</evidence>
<dbReference type="RefSeq" id="WP_039000689.1">
    <property type="nucleotide sequence ID" value="NZ_CP014327.1"/>
</dbReference>
<sequence>MARAIRPDWIAVDWGTSNLRAWAMSHTGDILAEASSDQGMGKLTQDAFEPALLSLVEPWLSDKTPVVACGMVGSRQGWQEARYRTVPCTPCSGDTTRVDTHDPRLSVHLIAGLKQDKPADVMRGEESQIAGLLALNPIFDGVVCLPGTHTKWARISAGEVVSFQTFMTGELFACLSDYSVLRHSVTTEDWDDAAFSQAIDDALSKPESMAARLFSLRAESLLNDLPAASARARLSGLLLGAELAAARPYWLGQDIAIIGAKGLTNLYATALRQLGCAPTIPEAENLTLAGLATTYLSLKETSK</sequence>
<protein>
    <submittedName>
        <fullName evidence="1">2-keto-3-deoxy-galactonokinase</fullName>
    </submittedName>
</protein>
<keyword evidence="2" id="KW-1185">Reference proteome</keyword>
<proteinExistence type="predicted"/>
<name>A0A126UY83_9RHOB</name>
<reference evidence="1 2" key="1">
    <citation type="submission" date="2016-02" db="EMBL/GenBank/DDBJ databases">
        <title>Complete genome sequence of Halocynthiibacter arcticus PAMC 20958t from arctic marine sediment.</title>
        <authorList>
            <person name="Lee Y.M."/>
            <person name="Baek K."/>
            <person name="Lee H.K."/>
            <person name="Shin S.C."/>
        </authorList>
    </citation>
    <scope>NUCLEOTIDE SEQUENCE [LARGE SCALE GENOMIC DNA]</scope>
    <source>
        <strain evidence="1">PAMC 20958</strain>
    </source>
</reference>
<dbReference type="GO" id="GO:0034194">
    <property type="term" value="P:D-galactonate catabolic process"/>
    <property type="evidence" value="ECO:0007669"/>
    <property type="project" value="InterPro"/>
</dbReference>
<dbReference type="OrthoDB" id="256574at2"/>
<keyword evidence="1" id="KW-0418">Kinase</keyword>
<dbReference type="STRING" id="1579316.RC74_03110"/>
<dbReference type="InterPro" id="IPR042257">
    <property type="entry name" value="DGOK_C"/>
</dbReference>
<dbReference type="EMBL" id="CP014327">
    <property type="protein sequence ID" value="AML50389.1"/>
    <property type="molecule type" value="Genomic_DNA"/>
</dbReference>
<dbReference type="Pfam" id="PF05035">
    <property type="entry name" value="DGOK"/>
    <property type="match status" value="1"/>
</dbReference>
<dbReference type="Proteomes" id="UP000070371">
    <property type="component" value="Chromosome"/>
</dbReference>
<keyword evidence="1" id="KW-0808">Transferase</keyword>
<accession>A0A126UY83</accession>
<dbReference type="GO" id="GO:0008671">
    <property type="term" value="F:2-dehydro-3-deoxygalactonokinase activity"/>
    <property type="evidence" value="ECO:0007669"/>
    <property type="project" value="InterPro"/>
</dbReference>
<gene>
    <name evidence="1" type="ORF">RC74_03110</name>
</gene>
<dbReference type="InterPro" id="IPR007729">
    <property type="entry name" value="DGOK"/>
</dbReference>
<organism evidence="1 2">
    <name type="scientific">Falsihalocynthiibacter arcticus</name>
    <dbReference type="NCBI Taxonomy" id="1579316"/>
    <lineage>
        <taxon>Bacteria</taxon>
        <taxon>Pseudomonadati</taxon>
        <taxon>Pseudomonadota</taxon>
        <taxon>Alphaproteobacteria</taxon>
        <taxon>Rhodobacterales</taxon>
        <taxon>Roseobacteraceae</taxon>
        <taxon>Falsihalocynthiibacter</taxon>
    </lineage>
</organism>
<evidence type="ECO:0000313" key="2">
    <source>
        <dbReference type="Proteomes" id="UP000070371"/>
    </source>
</evidence>
<dbReference type="Gene3D" id="3.30.420.300">
    <property type="entry name" value="2-keto-3-deoxy-galactonokinase, substrate binding domain"/>
    <property type="match status" value="1"/>
</dbReference>
<dbReference type="AlphaFoldDB" id="A0A126UY83"/>
<dbReference type="Gene3D" id="3.30.420.310">
    <property type="entry name" value="2-keto-3-deoxy-galactonokinase, C-terminal domain"/>
    <property type="match status" value="1"/>
</dbReference>